<evidence type="ECO:0000313" key="10">
    <source>
        <dbReference type="Proteomes" id="UP000505377"/>
    </source>
</evidence>
<evidence type="ECO:0000256" key="1">
    <source>
        <dbReference type="ARBA" id="ARBA00004141"/>
    </source>
</evidence>
<dbReference type="KEGG" id="pbro:HOP40_15335"/>
<feature type="transmembrane region" description="Helical" evidence="7">
    <location>
        <begin position="36"/>
        <end position="56"/>
    </location>
</feature>
<dbReference type="GO" id="GO:0016780">
    <property type="term" value="F:phosphotransferase activity, for other substituted phosphate groups"/>
    <property type="evidence" value="ECO:0007669"/>
    <property type="project" value="TreeGrafter"/>
</dbReference>
<reference evidence="9 10" key="1">
    <citation type="submission" date="2020-05" db="EMBL/GenBank/DDBJ databases">
        <authorList>
            <person name="Mo P."/>
        </authorList>
    </citation>
    <scope>NUCLEOTIDE SEQUENCE [LARGE SCALE GENOMIC DNA]</scope>
    <source>
        <strain evidence="9 10">Gen01</strain>
    </source>
</reference>
<evidence type="ECO:0000259" key="8">
    <source>
        <dbReference type="Pfam" id="PF02397"/>
    </source>
</evidence>
<name>A0A6M6JVV2_9PSEU</name>
<keyword evidence="10" id="KW-1185">Reference proteome</keyword>
<keyword evidence="6 7" id="KW-0472">Membrane</keyword>
<dbReference type="InterPro" id="IPR017475">
    <property type="entry name" value="EPS_sugar_tfrase"/>
</dbReference>
<dbReference type="InterPro" id="IPR036291">
    <property type="entry name" value="NAD(P)-bd_dom_sf"/>
</dbReference>
<evidence type="ECO:0000313" key="9">
    <source>
        <dbReference type="EMBL" id="QJY50642.1"/>
    </source>
</evidence>
<dbReference type="Gene3D" id="3.40.50.720">
    <property type="entry name" value="NAD(P)-binding Rossmann-like Domain"/>
    <property type="match status" value="1"/>
</dbReference>
<dbReference type="PANTHER" id="PTHR30576:SF0">
    <property type="entry name" value="UNDECAPRENYL-PHOSPHATE N-ACETYLGALACTOSAMINYL 1-PHOSPHATE TRANSFERASE-RELATED"/>
    <property type="match status" value="1"/>
</dbReference>
<comment type="subcellular location">
    <subcellularLocation>
        <location evidence="1">Membrane</location>
        <topology evidence="1">Multi-pass membrane protein</topology>
    </subcellularLocation>
</comment>
<dbReference type="PANTHER" id="PTHR30576">
    <property type="entry name" value="COLANIC BIOSYNTHESIS UDP-GLUCOSE LIPID CARRIER TRANSFERASE"/>
    <property type="match status" value="1"/>
</dbReference>
<evidence type="ECO:0000256" key="2">
    <source>
        <dbReference type="ARBA" id="ARBA00006464"/>
    </source>
</evidence>
<gene>
    <name evidence="9" type="ORF">HOP40_15335</name>
</gene>
<organism evidence="9 10">
    <name type="scientific">Pseudonocardia broussonetiae</name>
    <dbReference type="NCBI Taxonomy" id="2736640"/>
    <lineage>
        <taxon>Bacteria</taxon>
        <taxon>Bacillati</taxon>
        <taxon>Actinomycetota</taxon>
        <taxon>Actinomycetes</taxon>
        <taxon>Pseudonocardiales</taxon>
        <taxon>Pseudonocardiaceae</taxon>
        <taxon>Pseudonocardia</taxon>
    </lineage>
</organism>
<proteinExistence type="inferred from homology"/>
<evidence type="ECO:0000256" key="6">
    <source>
        <dbReference type="ARBA" id="ARBA00023136"/>
    </source>
</evidence>
<accession>A0A6M6JVV2</accession>
<keyword evidence="5 7" id="KW-1133">Transmembrane helix</keyword>
<feature type="domain" description="Bacterial sugar transferase" evidence="8">
    <location>
        <begin position="288"/>
        <end position="469"/>
    </location>
</feature>
<comment type="similarity">
    <text evidence="2">Belongs to the bacterial sugar transferase family.</text>
</comment>
<dbReference type="SUPFAM" id="SSF51735">
    <property type="entry name" value="NAD(P)-binding Rossmann-fold domains"/>
    <property type="match status" value="1"/>
</dbReference>
<feature type="transmembrane region" description="Helical" evidence="7">
    <location>
        <begin position="94"/>
        <end position="115"/>
    </location>
</feature>
<evidence type="ECO:0000256" key="7">
    <source>
        <dbReference type="SAM" id="Phobius"/>
    </source>
</evidence>
<sequence length="474" mass="51325">MVVRPLSTAETAVPVAVPPRPAGRPAAAERPLDERVSGVTVLLAAVDLAAVAVAVLLVSPQWIWGLVTGAVLIASRVAARLYRRRLWLSYYHDLPRSIAAAAAAFGLVAAVALLAGQHDATIRSIGEVVVLFFLIAAVPRGTVFQVGRWARRRFGRGERTIVLGTGAMGVALAGSMLDLPEFGLRPVGFIDPSPPAGGTELPVPLLGATLHDAIAAHRAGVVVIAFTNATDAQIVDATITAHSQGATILMVPRMWELYPDSADIERLRGYPLVRVATAPTERPSWWVKRALDSLIAAVALVALSPVLIAAAAAVVIESGRPILFRQERVGLDGRTFPLLKLRSMRPADETESQTRWNIAGDPRIGPVGRVLRRTSLDELPQLWNILRGDMSLVGPRPERPGFVAEFSQVHDRYWARHRVPAGLTGLAQVNGLRGDTSIADRSRYDNYYIANWSLWLDLKILLLTIREVFRGGQH</sequence>
<feature type="transmembrane region" description="Helical" evidence="7">
    <location>
        <begin position="62"/>
        <end position="82"/>
    </location>
</feature>
<keyword evidence="4 7" id="KW-0812">Transmembrane</keyword>
<dbReference type="AlphaFoldDB" id="A0A6M6JVV2"/>
<dbReference type="Pfam" id="PF02397">
    <property type="entry name" value="Bac_transf"/>
    <property type="match status" value="1"/>
</dbReference>
<keyword evidence="3 9" id="KW-0808">Transferase</keyword>
<evidence type="ECO:0000256" key="4">
    <source>
        <dbReference type="ARBA" id="ARBA00022692"/>
    </source>
</evidence>
<evidence type="ECO:0000256" key="5">
    <source>
        <dbReference type="ARBA" id="ARBA00022989"/>
    </source>
</evidence>
<dbReference type="NCBIfam" id="TIGR03025">
    <property type="entry name" value="EPS_sugtrans"/>
    <property type="match status" value="1"/>
</dbReference>
<dbReference type="InterPro" id="IPR003362">
    <property type="entry name" value="Bact_transf"/>
</dbReference>
<feature type="transmembrane region" description="Helical" evidence="7">
    <location>
        <begin position="294"/>
        <end position="316"/>
    </location>
</feature>
<evidence type="ECO:0000256" key="3">
    <source>
        <dbReference type="ARBA" id="ARBA00022679"/>
    </source>
</evidence>
<dbReference type="EMBL" id="CP053564">
    <property type="protein sequence ID" value="QJY50642.1"/>
    <property type="molecule type" value="Genomic_DNA"/>
</dbReference>
<dbReference type="GO" id="GO:0016020">
    <property type="term" value="C:membrane"/>
    <property type="evidence" value="ECO:0007669"/>
    <property type="project" value="UniProtKB-SubCell"/>
</dbReference>
<feature type="transmembrane region" description="Helical" evidence="7">
    <location>
        <begin position="121"/>
        <end position="139"/>
    </location>
</feature>
<protein>
    <submittedName>
        <fullName evidence="9">Sugar transferase</fullName>
    </submittedName>
</protein>
<dbReference type="Proteomes" id="UP000505377">
    <property type="component" value="Chromosome"/>
</dbReference>